<evidence type="ECO:0000256" key="2">
    <source>
        <dbReference type="SAM" id="MobiDB-lite"/>
    </source>
</evidence>
<evidence type="ECO:0000313" key="5">
    <source>
        <dbReference type="Proteomes" id="UP000562352"/>
    </source>
</evidence>
<reference evidence="4 5" key="1">
    <citation type="submission" date="2020-08" db="EMBL/GenBank/DDBJ databases">
        <title>Genomic Encyclopedia of Type Strains, Phase III (KMG-III): the genomes of soil and plant-associated and newly described type strains.</title>
        <authorList>
            <person name="Whitman W."/>
        </authorList>
    </citation>
    <scope>NUCLEOTIDE SEQUENCE [LARGE SCALE GENOMIC DNA]</scope>
    <source>
        <strain evidence="4 5">CECT 3303</strain>
    </source>
</reference>
<sequence length="218" mass="22377">MPGRTASVSRIALTTGAALAVFCGVLAAGSALSDGSAADAPAVSGDVSAGASGQGKPSFAVVPAKAMPESEPVRLDIPAIGVKGAPIDPVGLNSDRTVEVPPLERPELVGWYRHRATPGEKGPAVLLGHVDAYGEPAVFSRAHALKRGDTIKVKREDGKVAAFTVDGVERVDKDEFPTAKVYGETGVPELRLVTCGGAFDPATGHYEDNVIVYAHLAA</sequence>
<dbReference type="Proteomes" id="UP000562352">
    <property type="component" value="Unassembled WGS sequence"/>
</dbReference>
<evidence type="ECO:0000256" key="3">
    <source>
        <dbReference type="SAM" id="SignalP"/>
    </source>
</evidence>
<comment type="caution">
    <text evidence="4">The sequence shown here is derived from an EMBL/GenBank/DDBJ whole genome shotgun (WGS) entry which is preliminary data.</text>
</comment>
<feature type="signal peptide" evidence="3">
    <location>
        <begin position="1"/>
        <end position="27"/>
    </location>
</feature>
<dbReference type="SUPFAM" id="SSF63817">
    <property type="entry name" value="Sortase"/>
    <property type="match status" value="1"/>
</dbReference>
<keyword evidence="3" id="KW-0732">Signal</keyword>
<proteinExistence type="predicted"/>
<feature type="region of interest" description="Disordered" evidence="2">
    <location>
        <begin position="37"/>
        <end position="56"/>
    </location>
</feature>
<dbReference type="Pfam" id="PF04203">
    <property type="entry name" value="Sortase"/>
    <property type="match status" value="1"/>
</dbReference>
<dbReference type="Gene3D" id="2.40.260.10">
    <property type="entry name" value="Sortase"/>
    <property type="match status" value="1"/>
</dbReference>
<evidence type="ECO:0000313" key="4">
    <source>
        <dbReference type="EMBL" id="MBB5962007.1"/>
    </source>
</evidence>
<feature type="chain" id="PRO_5032465316" evidence="3">
    <location>
        <begin position="28"/>
        <end position="218"/>
    </location>
</feature>
<keyword evidence="5" id="KW-1185">Reference proteome</keyword>
<dbReference type="CDD" id="cd05829">
    <property type="entry name" value="Sortase_F"/>
    <property type="match status" value="1"/>
</dbReference>
<protein>
    <submittedName>
        <fullName evidence="4">LPXTG-site transpeptidase (Sortase) family protein</fullName>
    </submittedName>
</protein>
<name>A0A841D122_PLAVE</name>
<organism evidence="4 5">
    <name type="scientific">Planomonospora venezuelensis</name>
    <dbReference type="NCBI Taxonomy" id="1999"/>
    <lineage>
        <taxon>Bacteria</taxon>
        <taxon>Bacillati</taxon>
        <taxon>Actinomycetota</taxon>
        <taxon>Actinomycetes</taxon>
        <taxon>Streptosporangiales</taxon>
        <taxon>Streptosporangiaceae</taxon>
        <taxon>Planomonospora</taxon>
    </lineage>
</organism>
<evidence type="ECO:0000256" key="1">
    <source>
        <dbReference type="ARBA" id="ARBA00022801"/>
    </source>
</evidence>
<dbReference type="InterPro" id="IPR023365">
    <property type="entry name" value="Sortase_dom-sf"/>
</dbReference>
<accession>A0A841D122</accession>
<dbReference type="InterPro" id="IPR042001">
    <property type="entry name" value="Sortase_F"/>
</dbReference>
<dbReference type="NCBIfam" id="NF033748">
    <property type="entry name" value="class_F_sortase"/>
    <property type="match status" value="1"/>
</dbReference>
<dbReference type="AlphaFoldDB" id="A0A841D122"/>
<keyword evidence="1" id="KW-0378">Hydrolase</keyword>
<gene>
    <name evidence="4" type="ORF">FHS22_001266</name>
</gene>
<dbReference type="InterPro" id="IPR005754">
    <property type="entry name" value="Sortase"/>
</dbReference>
<dbReference type="GO" id="GO:0016787">
    <property type="term" value="F:hydrolase activity"/>
    <property type="evidence" value="ECO:0007669"/>
    <property type="project" value="UniProtKB-KW"/>
</dbReference>
<dbReference type="RefSeq" id="WP_221473302.1">
    <property type="nucleotide sequence ID" value="NZ_BAAAWZ010000001.1"/>
</dbReference>
<dbReference type="EMBL" id="JACHJJ010000003">
    <property type="protein sequence ID" value="MBB5962007.1"/>
    <property type="molecule type" value="Genomic_DNA"/>
</dbReference>